<reference evidence="2 3" key="1">
    <citation type="submission" date="2019-10" db="EMBL/GenBank/DDBJ databases">
        <title>Bifidobacterium from non-human primates.</title>
        <authorList>
            <person name="Modesto M."/>
        </authorList>
    </citation>
    <scope>NUCLEOTIDE SEQUENCE [LARGE SCALE GENOMIC DNA]</scope>
    <source>
        <strain evidence="2 3">TREM</strain>
    </source>
</reference>
<gene>
    <name evidence="1" type="ORF">DSM100688_0651</name>
    <name evidence="2" type="ORF">GFD24_04495</name>
</gene>
<proteinExistence type="predicted"/>
<evidence type="ECO:0000313" key="2">
    <source>
        <dbReference type="EMBL" id="NEG71488.1"/>
    </source>
</evidence>
<dbReference type="RefSeq" id="WP_152357754.1">
    <property type="nucleotide sequence ID" value="NZ_WBSM01000002.1"/>
</dbReference>
<reference evidence="1 4" key="2">
    <citation type="submission" date="2019-10" db="EMBL/GenBank/DDBJ databases">
        <title>Characterization of the phylogenetic diversity of two novel species belonging to the genus Bifidobacterium: Bifidobacterium cebidarum sp. nov. and Bifidobacterium leontopitheci sp. nov.</title>
        <authorList>
            <person name="Lugli G.A."/>
            <person name="Duranti S."/>
            <person name="Milani C."/>
            <person name="Turroni F."/>
            <person name="Ventura M."/>
        </authorList>
    </citation>
    <scope>NUCLEOTIDE SEQUENCE [LARGE SCALE GENOMIC DNA]</scope>
    <source>
        <strain evidence="1 4">DSM 100688</strain>
    </source>
</reference>
<name>A0A6L4X189_9BIFI</name>
<evidence type="ECO:0000313" key="4">
    <source>
        <dbReference type="Proteomes" id="UP000482084"/>
    </source>
</evidence>
<comment type="caution">
    <text evidence="1">The sequence shown here is derived from an EMBL/GenBank/DDBJ whole genome shotgun (WGS) entry which is preliminary data.</text>
</comment>
<dbReference type="EMBL" id="WBSM01000002">
    <property type="protein sequence ID" value="KAB8288649.1"/>
    <property type="molecule type" value="Genomic_DNA"/>
</dbReference>
<accession>A0A6L4X189</accession>
<keyword evidence="4" id="KW-1185">Reference proteome</keyword>
<dbReference type="AlphaFoldDB" id="A0A6L4X189"/>
<protein>
    <submittedName>
        <fullName evidence="1">Uncharacterized protein</fullName>
    </submittedName>
</protein>
<sequence>MNLSALAERIRAIRTTDVTDTGAGLIVRDSRTPYLKLYIRPTGQCRSRWEYPQPDRRGRIPGLTAADAAAVARMPRRTVDLGAFRLPDDLSAATDTVRRHLDRQAFQIAPHRLHHPAPQPKVLQTYRHLIDDLLDPDVPDNDPLVVRGRALLASALATPAGPNLIAAFVDDEVERLTERRQPRHMPSIRIRYEGHDRSAVRNAAALLAASRTVLSAADPRRLDVMLTTLLDLVNRVPDRVLAANRMSRVEYAPALALIAWWSQQVPRS</sequence>
<dbReference type="OrthoDB" id="3229031at2"/>
<dbReference type="Proteomes" id="UP000482084">
    <property type="component" value="Unassembled WGS sequence"/>
</dbReference>
<dbReference type="Proteomes" id="UP000469943">
    <property type="component" value="Unassembled WGS sequence"/>
</dbReference>
<organism evidence="1 4">
    <name type="scientific">Bifidobacterium ramosum</name>
    <dbReference type="NCBI Taxonomy" id="1798158"/>
    <lineage>
        <taxon>Bacteria</taxon>
        <taxon>Bacillati</taxon>
        <taxon>Actinomycetota</taxon>
        <taxon>Actinomycetes</taxon>
        <taxon>Bifidobacteriales</taxon>
        <taxon>Bifidobacteriaceae</taxon>
        <taxon>Bifidobacterium</taxon>
    </lineage>
</organism>
<evidence type="ECO:0000313" key="3">
    <source>
        <dbReference type="Proteomes" id="UP000469943"/>
    </source>
</evidence>
<dbReference type="EMBL" id="WHZX01000002">
    <property type="protein sequence ID" value="NEG71488.1"/>
    <property type="molecule type" value="Genomic_DNA"/>
</dbReference>
<evidence type="ECO:0000313" key="1">
    <source>
        <dbReference type="EMBL" id="KAB8288649.1"/>
    </source>
</evidence>